<dbReference type="EMBL" id="KV922107">
    <property type="protein sequence ID" value="ORE01685.1"/>
    <property type="molecule type" value="Genomic_DNA"/>
</dbReference>
<dbReference type="AlphaFoldDB" id="A0A1X0QPK7"/>
<evidence type="ECO:0000313" key="1">
    <source>
        <dbReference type="EMBL" id="ORE01685.1"/>
    </source>
</evidence>
<proteinExistence type="predicted"/>
<gene>
    <name evidence="1" type="ORF">BCV72DRAFT_265656</name>
</gene>
<accession>A0A1X0QPK7</accession>
<reference evidence="1" key="1">
    <citation type="journal article" date="2016" name="Proc. Natl. Acad. Sci. U.S.A.">
        <title>Lipid metabolic changes in an early divergent fungus govern the establishment of a mutualistic symbiosis with endobacteria.</title>
        <authorList>
            <person name="Lastovetsky O.A."/>
            <person name="Gaspar M.L."/>
            <person name="Mondo S.J."/>
            <person name="LaButti K.M."/>
            <person name="Sandor L."/>
            <person name="Grigoriev I.V."/>
            <person name="Henry S.A."/>
            <person name="Pawlowska T.E."/>
        </authorList>
    </citation>
    <scope>NUCLEOTIDE SEQUENCE [LARGE SCALE GENOMIC DNA]</scope>
    <source>
        <strain evidence="1">ATCC 52814</strain>
    </source>
</reference>
<organism evidence="1">
    <name type="scientific">Rhizopus microsporus var. microsporus</name>
    <dbReference type="NCBI Taxonomy" id="86635"/>
    <lineage>
        <taxon>Eukaryota</taxon>
        <taxon>Fungi</taxon>
        <taxon>Fungi incertae sedis</taxon>
        <taxon>Mucoromycota</taxon>
        <taxon>Mucoromycotina</taxon>
        <taxon>Mucoromycetes</taxon>
        <taxon>Mucorales</taxon>
        <taxon>Mucorineae</taxon>
        <taxon>Rhizopodaceae</taxon>
        <taxon>Rhizopus</taxon>
    </lineage>
</organism>
<name>A0A1X0QPK7_RHIZD</name>
<dbReference type="Proteomes" id="UP000242414">
    <property type="component" value="Unassembled WGS sequence"/>
</dbReference>
<protein>
    <submittedName>
        <fullName evidence="1">Uncharacterized protein</fullName>
    </submittedName>
</protein>
<dbReference type="VEuPathDB" id="FungiDB:BCV72DRAFT_265656"/>
<dbReference type="OrthoDB" id="10250320at2759"/>
<sequence length="520" mass="57983">MSSSVIFESVPVFSSAIIAELEKKLKGDQVFHQSLSDGAKSGATRLIQFWNYRCSLIPVDEQTMDEPQYSSIGDSVKAVTSPDGKECGGVQSGDEVLEELVSDVESDEWSLPCTPLLYCLRFQENGSIRFLQGKNVDDSLPASHSIAGKLSDVVEMLGTDDRGIDGQDEEVDCNNEQKAANAALVVPADIKSVAKICEDHKPFPIKAFRKRFGAFFKNVKKALKKQPKKKGMKGIAWGEKPDVLPVCSHHSKVPIQQTCKNNEQSLSSKAFLYEGCLGLIGSRIFVANRQQIFGISIDEQIWVNNIEKAADDQEGSDNVSDGKSLSLVSPTGLIAIRAQSSEEILDIPEVKVNDAGLYMAVSKTSNGKKYELAWQDAFNKEKNNPEAFQATVDSISWALYDVIKKSHAREDFNCDPLFLWPKASRSTTWDRHCDTQWTDVFEEIDELFARPDLTCEDVVITYIYIKRLIKTSGQAFFDGSWKTILRLAALITDKVWSDKCAYNTEHFQVTKELPLTKMQV</sequence>